<dbReference type="EMBL" id="ML732841">
    <property type="protein sequence ID" value="KAB8269731.1"/>
    <property type="molecule type" value="Genomic_DNA"/>
</dbReference>
<evidence type="ECO:0000256" key="4">
    <source>
        <dbReference type="ARBA" id="ARBA00023002"/>
    </source>
</evidence>
<evidence type="ECO:0000256" key="3">
    <source>
        <dbReference type="ARBA" id="ARBA00022827"/>
    </source>
</evidence>
<evidence type="ECO:0000313" key="6">
    <source>
        <dbReference type="EMBL" id="KAB8269731.1"/>
    </source>
</evidence>
<evidence type="ECO:0000256" key="1">
    <source>
        <dbReference type="ARBA" id="ARBA00007992"/>
    </source>
</evidence>
<protein>
    <recommendedName>
        <fullName evidence="5">FAD-binding domain-containing protein</fullName>
    </recommendedName>
</protein>
<dbReference type="Proteomes" id="UP000326289">
    <property type="component" value="Unassembled WGS sequence"/>
</dbReference>
<dbReference type="PANTHER" id="PTHR47356">
    <property type="entry name" value="FAD-DEPENDENT MONOOXYGENASE ASQG-RELATED"/>
    <property type="match status" value="1"/>
</dbReference>
<keyword evidence="7" id="KW-1185">Reference proteome</keyword>
<dbReference type="Gene3D" id="3.50.50.60">
    <property type="entry name" value="FAD/NAD(P)-binding domain"/>
    <property type="match status" value="1"/>
</dbReference>
<accession>A0A5N6ISV9</accession>
<keyword evidence="4" id="KW-0560">Oxidoreductase</keyword>
<evidence type="ECO:0000259" key="5">
    <source>
        <dbReference type="Pfam" id="PF01494"/>
    </source>
</evidence>
<keyword evidence="2" id="KW-0285">Flavoprotein</keyword>
<proteinExistence type="inferred from homology"/>
<comment type="similarity">
    <text evidence="1">Belongs to the paxM FAD-dependent monooxygenase family.</text>
</comment>
<dbReference type="InterPro" id="IPR002938">
    <property type="entry name" value="FAD-bd"/>
</dbReference>
<evidence type="ECO:0000256" key="2">
    <source>
        <dbReference type="ARBA" id="ARBA00022630"/>
    </source>
</evidence>
<sequence length="509" mass="56950">MCEKDRFKVIIVGGSVAGLTLAHCLQRAGIDHVVLEKNSDLSPQVGASIGIIPNGGRILDQLGLFNAVEKMTYPLSMATITYPDGYSFRNNYPKTVDERFGYPIAFLDRQKFLEILHTSYPDPSNIHTNCRVTHIRRHDSHMEVVTSSGQEYTGDLVVGADGVHSVIRSEMWKLADALEPGRVSKREKRSKPCAVCLDGMKVEYACVFGISSPVPGLKVGDQVNAFHDGLTIITIHGKNGRVFWFVIKKLDDMYTYPDTVRFSSADAVRTCENIAHFPLVNGATFGHVWENREVTSMTALEENIFNIWYADRIVCIGDSIHKVGLITLATIGELALTLYQMTPNIGQGANTAIEDATVLTNLLYDRLSKNGHKKLARQELLQLLREFQSQRFSRVNKIYQDSRFLVRLHARDGIVKSFLARYIVPYMTELPADLASKSIADSPTIGFLPLPSRSGPGWLQWSRKQRRPATPWILVLLVMVVSFSLHSPELVIPTLWSNSLFSKRLSNAN</sequence>
<keyword evidence="3" id="KW-0274">FAD</keyword>
<gene>
    <name evidence="6" type="ORF">BDV30DRAFT_229545</name>
</gene>
<dbReference type="SUPFAM" id="SSF51905">
    <property type="entry name" value="FAD/NAD(P)-binding domain"/>
    <property type="match status" value="1"/>
</dbReference>
<dbReference type="GO" id="GO:0071949">
    <property type="term" value="F:FAD binding"/>
    <property type="evidence" value="ECO:0007669"/>
    <property type="project" value="InterPro"/>
</dbReference>
<dbReference type="PRINTS" id="PR00420">
    <property type="entry name" value="RNGMNOXGNASE"/>
</dbReference>
<dbReference type="InterPro" id="IPR050562">
    <property type="entry name" value="FAD_mOase_fung"/>
</dbReference>
<dbReference type="Pfam" id="PF01494">
    <property type="entry name" value="FAD_binding_3"/>
    <property type="match status" value="1"/>
</dbReference>
<reference evidence="6 7" key="1">
    <citation type="submission" date="2019-04" db="EMBL/GenBank/DDBJ databases">
        <title>Fungal friends and foes A comparative genomics study of 23 Aspergillus species from section Flavi.</title>
        <authorList>
            <consortium name="DOE Joint Genome Institute"/>
            <person name="Kjaerbolling I."/>
            <person name="Vesth T.C."/>
            <person name="Frisvad J.C."/>
            <person name="Nybo J.L."/>
            <person name="Theobald S."/>
            <person name="Kildgaard S."/>
            <person name="Petersen T.I."/>
            <person name="Kuo A."/>
            <person name="Sato A."/>
            <person name="Lyhne E.K."/>
            <person name="Kogle M.E."/>
            <person name="Wiebenga A."/>
            <person name="Kun R.S."/>
            <person name="Lubbers R.J."/>
            <person name="Makela M.R."/>
            <person name="Barry K."/>
            <person name="Chovatia M."/>
            <person name="Clum A."/>
            <person name="Daum C."/>
            <person name="Haridas S."/>
            <person name="He G."/>
            <person name="LaButti K."/>
            <person name="Lipzen A."/>
            <person name="Mondo S."/>
            <person name="Pangilinan J."/>
            <person name="Riley R."/>
            <person name="Salamov A."/>
            <person name="Simmons B.A."/>
            <person name="Magnuson J.K."/>
            <person name="Henrissat B."/>
            <person name="Mortensen U.H."/>
            <person name="Larsen T.O."/>
            <person name="De vries R.P."/>
            <person name="Grigoriev I.V."/>
            <person name="Machida M."/>
            <person name="Baker S.E."/>
            <person name="Andersen M.R."/>
        </authorList>
    </citation>
    <scope>NUCLEOTIDE SEQUENCE [LARGE SCALE GENOMIC DNA]</scope>
    <source>
        <strain evidence="6 7">CBS 117635</strain>
    </source>
</reference>
<dbReference type="PANTHER" id="PTHR47356:SF2">
    <property type="entry name" value="FAD-BINDING DOMAIN-CONTAINING PROTEIN-RELATED"/>
    <property type="match status" value="1"/>
</dbReference>
<name>A0A5N6ISV9_9EURO</name>
<dbReference type="InterPro" id="IPR036188">
    <property type="entry name" value="FAD/NAD-bd_sf"/>
</dbReference>
<dbReference type="AlphaFoldDB" id="A0A5N6ISV9"/>
<evidence type="ECO:0000313" key="7">
    <source>
        <dbReference type="Proteomes" id="UP000326289"/>
    </source>
</evidence>
<dbReference type="GO" id="GO:0004497">
    <property type="term" value="F:monooxygenase activity"/>
    <property type="evidence" value="ECO:0007669"/>
    <property type="project" value="InterPro"/>
</dbReference>
<feature type="domain" description="FAD-binding" evidence="5">
    <location>
        <begin position="7"/>
        <end position="170"/>
    </location>
</feature>
<organism evidence="6 7">
    <name type="scientific">Aspergillus minisclerotigenes</name>
    <dbReference type="NCBI Taxonomy" id="656917"/>
    <lineage>
        <taxon>Eukaryota</taxon>
        <taxon>Fungi</taxon>
        <taxon>Dikarya</taxon>
        <taxon>Ascomycota</taxon>
        <taxon>Pezizomycotina</taxon>
        <taxon>Eurotiomycetes</taxon>
        <taxon>Eurotiomycetidae</taxon>
        <taxon>Eurotiales</taxon>
        <taxon>Aspergillaceae</taxon>
        <taxon>Aspergillus</taxon>
        <taxon>Aspergillus subgen. Circumdati</taxon>
    </lineage>
</organism>